<protein>
    <submittedName>
        <fullName evidence="2">Uncharacterized protein</fullName>
    </submittedName>
</protein>
<dbReference type="Proteomes" id="UP000314294">
    <property type="component" value="Unassembled WGS sequence"/>
</dbReference>
<proteinExistence type="predicted"/>
<evidence type="ECO:0000256" key="1">
    <source>
        <dbReference type="SAM" id="MobiDB-lite"/>
    </source>
</evidence>
<comment type="caution">
    <text evidence="2">The sequence shown here is derived from an EMBL/GenBank/DDBJ whole genome shotgun (WGS) entry which is preliminary data.</text>
</comment>
<dbReference type="EMBL" id="SRLO01000137">
    <property type="protein sequence ID" value="TNN72431.1"/>
    <property type="molecule type" value="Genomic_DNA"/>
</dbReference>
<accession>A0A4Z2I3U5</accession>
<keyword evidence="3" id="KW-1185">Reference proteome</keyword>
<gene>
    <name evidence="2" type="ORF">EYF80_017357</name>
</gene>
<sequence>MTTTPMNRGPGRVTHQWGHGPGFTKGRPVAAPHAAVAHGLSQVATEPVISLWRGEQDAIGPR</sequence>
<dbReference type="AlphaFoldDB" id="A0A4Z2I3U5"/>
<name>A0A4Z2I3U5_9TELE</name>
<evidence type="ECO:0000313" key="3">
    <source>
        <dbReference type="Proteomes" id="UP000314294"/>
    </source>
</evidence>
<feature type="region of interest" description="Disordered" evidence="1">
    <location>
        <begin position="1"/>
        <end position="28"/>
    </location>
</feature>
<organism evidence="2 3">
    <name type="scientific">Liparis tanakae</name>
    <name type="common">Tanaka's snailfish</name>
    <dbReference type="NCBI Taxonomy" id="230148"/>
    <lineage>
        <taxon>Eukaryota</taxon>
        <taxon>Metazoa</taxon>
        <taxon>Chordata</taxon>
        <taxon>Craniata</taxon>
        <taxon>Vertebrata</taxon>
        <taxon>Euteleostomi</taxon>
        <taxon>Actinopterygii</taxon>
        <taxon>Neopterygii</taxon>
        <taxon>Teleostei</taxon>
        <taxon>Neoteleostei</taxon>
        <taxon>Acanthomorphata</taxon>
        <taxon>Eupercaria</taxon>
        <taxon>Perciformes</taxon>
        <taxon>Cottioidei</taxon>
        <taxon>Cottales</taxon>
        <taxon>Liparidae</taxon>
        <taxon>Liparis</taxon>
    </lineage>
</organism>
<reference evidence="2 3" key="1">
    <citation type="submission" date="2019-03" db="EMBL/GenBank/DDBJ databases">
        <title>First draft genome of Liparis tanakae, snailfish: a comprehensive survey of snailfish specific genes.</title>
        <authorList>
            <person name="Kim W."/>
            <person name="Song I."/>
            <person name="Jeong J.-H."/>
            <person name="Kim D."/>
            <person name="Kim S."/>
            <person name="Ryu S."/>
            <person name="Song J.Y."/>
            <person name="Lee S.K."/>
        </authorList>
    </citation>
    <scope>NUCLEOTIDE SEQUENCE [LARGE SCALE GENOMIC DNA]</scope>
    <source>
        <tissue evidence="2">Muscle</tissue>
    </source>
</reference>
<evidence type="ECO:0000313" key="2">
    <source>
        <dbReference type="EMBL" id="TNN72431.1"/>
    </source>
</evidence>